<evidence type="ECO:0000313" key="3">
    <source>
        <dbReference type="EMBL" id="RIV76706.1"/>
    </source>
</evidence>
<dbReference type="OrthoDB" id="9809995at2"/>
<proteinExistence type="predicted"/>
<feature type="region of interest" description="Disordered" evidence="1">
    <location>
        <begin position="184"/>
        <end position="203"/>
    </location>
</feature>
<sequence length="203" mass="21357">MRTLAIECATEACSVALFENEEPVAHDHRVLGRGHAERLVPMIAALPERGRADRILVSLGPGSFTGVRIGLATARALGYAWRAQVAGYPTLALIAAMMQAEHAGEPVGVCTTGGHGEWFVQPFGREGLPEADVRSLPPEEAVRAIGAPLVGGTQAEALVARRGDGRALPLHPDARFALQVPGSLLSADPRPIYGRPPDARPSA</sequence>
<feature type="domain" description="Gcp-like" evidence="2">
    <location>
        <begin position="32"/>
        <end position="120"/>
    </location>
</feature>
<protein>
    <submittedName>
        <fullName evidence="3">tRNA (Adenosine(37)-N6)-threonylcarbamoyltransferase complex dimerization subunit type 1 TsaB</fullName>
    </submittedName>
</protein>
<dbReference type="InterPro" id="IPR043129">
    <property type="entry name" value="ATPase_NBD"/>
</dbReference>
<evidence type="ECO:0000259" key="2">
    <source>
        <dbReference type="Pfam" id="PF00814"/>
    </source>
</evidence>
<dbReference type="Gene3D" id="3.30.420.40">
    <property type="match status" value="2"/>
</dbReference>
<accession>A0A418NF97</accession>
<dbReference type="AlphaFoldDB" id="A0A418NF97"/>
<comment type="caution">
    <text evidence="3">The sequence shown here is derived from an EMBL/GenBank/DDBJ whole genome shotgun (WGS) entry which is preliminary data.</text>
</comment>
<dbReference type="Pfam" id="PF00814">
    <property type="entry name" value="TsaD"/>
    <property type="match status" value="1"/>
</dbReference>
<keyword evidence="4" id="KW-1185">Reference proteome</keyword>
<dbReference type="GO" id="GO:0016740">
    <property type="term" value="F:transferase activity"/>
    <property type="evidence" value="ECO:0007669"/>
    <property type="project" value="UniProtKB-KW"/>
</dbReference>
<reference evidence="3 4" key="1">
    <citation type="submission" date="2018-08" db="EMBL/GenBank/DDBJ databases">
        <title>Altererythrobacter sp.Ery1 and Ery12, the genome sequencing of novel strains in genus Alterythrobacter.</title>
        <authorList>
            <person name="Cheng H."/>
            <person name="Wu Y.-H."/>
            <person name="Fang C."/>
            <person name="Xu X.-W."/>
        </authorList>
    </citation>
    <scope>NUCLEOTIDE SEQUENCE [LARGE SCALE GENOMIC DNA]</scope>
    <source>
        <strain evidence="3 4">Ery1</strain>
    </source>
</reference>
<dbReference type="EMBL" id="QXFK01000018">
    <property type="protein sequence ID" value="RIV76706.1"/>
    <property type="molecule type" value="Genomic_DNA"/>
</dbReference>
<dbReference type="Proteomes" id="UP000285092">
    <property type="component" value="Unassembled WGS sequence"/>
</dbReference>
<evidence type="ECO:0000313" key="4">
    <source>
        <dbReference type="Proteomes" id="UP000285092"/>
    </source>
</evidence>
<gene>
    <name evidence="3" type="primary">tsaB</name>
    <name evidence="3" type="ORF">D2V04_11080</name>
</gene>
<name>A0A418NF97_9SPHN</name>
<keyword evidence="3" id="KW-0808">Transferase</keyword>
<organism evidence="3 4">
    <name type="scientific">Pelagerythrobacter aerophilus</name>
    <dbReference type="NCBI Taxonomy" id="2306995"/>
    <lineage>
        <taxon>Bacteria</taxon>
        <taxon>Pseudomonadati</taxon>
        <taxon>Pseudomonadota</taxon>
        <taxon>Alphaproteobacteria</taxon>
        <taxon>Sphingomonadales</taxon>
        <taxon>Erythrobacteraceae</taxon>
        <taxon>Pelagerythrobacter</taxon>
    </lineage>
</organism>
<dbReference type="GO" id="GO:0002949">
    <property type="term" value="P:tRNA threonylcarbamoyladenosine modification"/>
    <property type="evidence" value="ECO:0007669"/>
    <property type="project" value="InterPro"/>
</dbReference>
<dbReference type="InterPro" id="IPR022496">
    <property type="entry name" value="T6A_TsaB"/>
</dbReference>
<evidence type="ECO:0000256" key="1">
    <source>
        <dbReference type="SAM" id="MobiDB-lite"/>
    </source>
</evidence>
<dbReference type="InterPro" id="IPR000905">
    <property type="entry name" value="Gcp-like_dom"/>
</dbReference>
<dbReference type="NCBIfam" id="TIGR03725">
    <property type="entry name" value="T6A_YeaZ"/>
    <property type="match status" value="1"/>
</dbReference>
<dbReference type="RefSeq" id="WP_119513764.1">
    <property type="nucleotide sequence ID" value="NZ_QXFK01000018.1"/>
</dbReference>
<dbReference type="SUPFAM" id="SSF53067">
    <property type="entry name" value="Actin-like ATPase domain"/>
    <property type="match status" value="1"/>
</dbReference>